<dbReference type="SMART" id="SM00354">
    <property type="entry name" value="HTH_LACI"/>
    <property type="match status" value="1"/>
</dbReference>
<dbReference type="SUPFAM" id="SSF47413">
    <property type="entry name" value="lambda repressor-like DNA-binding domains"/>
    <property type="match status" value="1"/>
</dbReference>
<evidence type="ECO:0000256" key="3">
    <source>
        <dbReference type="ARBA" id="ARBA00023163"/>
    </source>
</evidence>
<dbReference type="InterPro" id="IPR000843">
    <property type="entry name" value="HTH_LacI"/>
</dbReference>
<feature type="domain" description="HTH lacI-type" evidence="4">
    <location>
        <begin position="1"/>
        <end position="55"/>
    </location>
</feature>
<dbReference type="PROSITE" id="PS50932">
    <property type="entry name" value="HTH_LACI_2"/>
    <property type="match status" value="1"/>
</dbReference>
<keyword evidence="6" id="KW-1185">Reference proteome</keyword>
<dbReference type="InterPro" id="IPR028082">
    <property type="entry name" value="Peripla_BP_I"/>
</dbReference>
<name>A0ABV3XUQ5_9RHOB</name>
<accession>A0ABV3XUQ5</accession>
<keyword evidence="2" id="KW-0238">DNA-binding</keyword>
<evidence type="ECO:0000256" key="2">
    <source>
        <dbReference type="ARBA" id="ARBA00023125"/>
    </source>
</evidence>
<dbReference type="Pfam" id="PF13377">
    <property type="entry name" value="Peripla_BP_3"/>
    <property type="match status" value="1"/>
</dbReference>
<evidence type="ECO:0000313" key="6">
    <source>
        <dbReference type="Proteomes" id="UP001560019"/>
    </source>
</evidence>
<dbReference type="InterPro" id="IPR046335">
    <property type="entry name" value="LacI/GalR-like_sensor"/>
</dbReference>
<dbReference type="Gene3D" id="1.10.260.40">
    <property type="entry name" value="lambda repressor-like DNA-binding domains"/>
    <property type="match status" value="1"/>
</dbReference>
<comment type="caution">
    <text evidence="5">The sequence shown here is derived from an EMBL/GenBank/DDBJ whole genome shotgun (WGS) entry which is preliminary data.</text>
</comment>
<evidence type="ECO:0000313" key="5">
    <source>
        <dbReference type="EMBL" id="MEX5729076.1"/>
    </source>
</evidence>
<proteinExistence type="predicted"/>
<dbReference type="RefSeq" id="WP_125404213.1">
    <property type="nucleotide sequence ID" value="NZ_JBEHHI010000002.1"/>
</dbReference>
<evidence type="ECO:0000256" key="1">
    <source>
        <dbReference type="ARBA" id="ARBA00023015"/>
    </source>
</evidence>
<dbReference type="SUPFAM" id="SSF53822">
    <property type="entry name" value="Periplasmic binding protein-like I"/>
    <property type="match status" value="1"/>
</dbReference>
<dbReference type="InterPro" id="IPR010982">
    <property type="entry name" value="Lambda_DNA-bd_dom_sf"/>
</dbReference>
<evidence type="ECO:0000259" key="4">
    <source>
        <dbReference type="PROSITE" id="PS50932"/>
    </source>
</evidence>
<dbReference type="CDD" id="cd01392">
    <property type="entry name" value="HTH_LacI"/>
    <property type="match status" value="1"/>
</dbReference>
<dbReference type="PANTHER" id="PTHR30146">
    <property type="entry name" value="LACI-RELATED TRANSCRIPTIONAL REPRESSOR"/>
    <property type="match status" value="1"/>
</dbReference>
<protein>
    <submittedName>
        <fullName evidence="5">LacI family transcriptional regulator</fullName>
    </submittedName>
</protein>
<dbReference type="PANTHER" id="PTHR30146:SF109">
    <property type="entry name" value="HTH-TYPE TRANSCRIPTIONAL REGULATOR GALS"/>
    <property type="match status" value="1"/>
</dbReference>
<dbReference type="Gene3D" id="3.40.50.2300">
    <property type="match status" value="2"/>
</dbReference>
<dbReference type="EMBL" id="JBEHHI010000002">
    <property type="protein sequence ID" value="MEX5729076.1"/>
    <property type="molecule type" value="Genomic_DNA"/>
</dbReference>
<dbReference type="Proteomes" id="UP001560019">
    <property type="component" value="Unassembled WGS sequence"/>
</dbReference>
<sequence length="337" mass="35030">MNLKELAAHLGLSQTTVSRALNGYPEVAEATRLRVREAAQRHGYRPNARARSLATGRSLTLGHVLSATGPGALTAPGCAGFVAGCGAACREAGYEMLLSVAHDAAEEETAYRELAARRAVDGVIVHAPRENDPRPALLAGLGLPFAVHGRTGAPEDSYQWVDENHRRSVRLALNSLAGLGHLRIALINGPEDDLQAAQRLHWVLRLTRKIGLDLAPAHIVATDLSEAAARDAAQRLLAADAPPTAFLAASAASGIGVRRALAERGATPGREASLIVFDAGPGDPSVTALRYPAESAGRRAAELLLKRIAQPGTASAPALIGADFVEGASTGPAPQDA</sequence>
<gene>
    <name evidence="5" type="ORF">Ga0609869_002429</name>
</gene>
<reference evidence="5 6" key="1">
    <citation type="submission" date="2024-06" db="EMBL/GenBank/DDBJ databases">
        <title>Genome of Rhodovulum iodosum, a marine photoferrotroph.</title>
        <authorList>
            <person name="Bianchini G."/>
            <person name="Nikeleit V."/>
            <person name="Kappler A."/>
            <person name="Bryce C."/>
            <person name="Sanchez-Baracaldo P."/>
        </authorList>
    </citation>
    <scope>NUCLEOTIDE SEQUENCE [LARGE SCALE GENOMIC DNA]</scope>
    <source>
        <strain evidence="5 6">UT/N1</strain>
    </source>
</reference>
<organism evidence="5 6">
    <name type="scientific">Rhodovulum iodosum</name>
    <dbReference type="NCBI Taxonomy" id="68291"/>
    <lineage>
        <taxon>Bacteria</taxon>
        <taxon>Pseudomonadati</taxon>
        <taxon>Pseudomonadota</taxon>
        <taxon>Alphaproteobacteria</taxon>
        <taxon>Rhodobacterales</taxon>
        <taxon>Paracoccaceae</taxon>
        <taxon>Rhodovulum</taxon>
    </lineage>
</organism>
<keyword evidence="3" id="KW-0804">Transcription</keyword>
<keyword evidence="1" id="KW-0805">Transcription regulation</keyword>
<dbReference type="Pfam" id="PF00356">
    <property type="entry name" value="LacI"/>
    <property type="match status" value="1"/>
</dbReference>